<evidence type="ECO:0000313" key="18">
    <source>
        <dbReference type="EnsemblMetazoa" id="HelroP188933"/>
    </source>
</evidence>
<evidence type="ECO:0000256" key="10">
    <source>
        <dbReference type="ARBA" id="ARBA00022833"/>
    </source>
</evidence>
<dbReference type="GeneID" id="20211076"/>
<dbReference type="Gene3D" id="3.40.630.10">
    <property type="entry name" value="Zn peptidases"/>
    <property type="match status" value="1"/>
</dbReference>
<dbReference type="FunFam" id="3.40.630.10:FF:000040">
    <property type="entry name" value="zinc carboxypeptidase"/>
    <property type="match status" value="1"/>
</dbReference>
<evidence type="ECO:0000256" key="1">
    <source>
        <dbReference type="ARBA" id="ARBA00001947"/>
    </source>
</evidence>
<dbReference type="CTD" id="20211076"/>
<evidence type="ECO:0000256" key="14">
    <source>
        <dbReference type="PROSITE-ProRule" id="PRU01379"/>
    </source>
</evidence>
<keyword evidence="10" id="KW-0862">Zinc</keyword>
<evidence type="ECO:0000256" key="11">
    <source>
        <dbReference type="ARBA" id="ARBA00023049"/>
    </source>
</evidence>
<keyword evidence="7" id="KW-0479">Metal-binding</keyword>
<dbReference type="OrthoDB" id="3626597at2759"/>
<dbReference type="InterPro" id="IPR057246">
    <property type="entry name" value="CARBOXYPEPT_ZN_1"/>
</dbReference>
<dbReference type="InterPro" id="IPR036990">
    <property type="entry name" value="M14A-like_propep"/>
</dbReference>
<dbReference type="InterPro" id="IPR003146">
    <property type="entry name" value="M14A_act_pep"/>
</dbReference>
<dbReference type="InParanoid" id="T1FQH9"/>
<reference evidence="17 19" key="2">
    <citation type="journal article" date="2013" name="Nature">
        <title>Insights into bilaterian evolution from three spiralian genomes.</title>
        <authorList>
            <person name="Simakov O."/>
            <person name="Marletaz F."/>
            <person name="Cho S.J."/>
            <person name="Edsinger-Gonzales E."/>
            <person name="Havlak P."/>
            <person name="Hellsten U."/>
            <person name="Kuo D.H."/>
            <person name="Larsson T."/>
            <person name="Lv J."/>
            <person name="Arendt D."/>
            <person name="Savage R."/>
            <person name="Osoegawa K."/>
            <person name="de Jong P."/>
            <person name="Grimwood J."/>
            <person name="Chapman J.A."/>
            <person name="Shapiro H."/>
            <person name="Aerts A."/>
            <person name="Otillar R.P."/>
            <person name="Terry A.Y."/>
            <person name="Boore J.L."/>
            <person name="Grigoriev I.V."/>
            <person name="Lindberg D.R."/>
            <person name="Seaver E.C."/>
            <person name="Weisblat D.A."/>
            <person name="Putnam N.H."/>
            <person name="Rokhsar D.S."/>
        </authorList>
    </citation>
    <scope>NUCLEOTIDE SEQUENCE</scope>
</reference>
<dbReference type="InterPro" id="IPR000834">
    <property type="entry name" value="Peptidase_M14"/>
</dbReference>
<evidence type="ECO:0000256" key="5">
    <source>
        <dbReference type="ARBA" id="ARBA00022645"/>
    </source>
</evidence>
<dbReference type="PANTHER" id="PTHR11705">
    <property type="entry name" value="PROTEASE FAMILY M14 CARBOXYPEPTIDASE A,B"/>
    <property type="match status" value="1"/>
</dbReference>
<name>T1FQH9_HELRO</name>
<dbReference type="AlphaFoldDB" id="T1FQH9"/>
<protein>
    <recommendedName>
        <fullName evidence="16">Peptidase M14 domain-containing protein</fullName>
    </recommendedName>
</protein>
<accession>T1FQH9</accession>
<dbReference type="Pfam" id="PF02244">
    <property type="entry name" value="Propep_M14"/>
    <property type="match status" value="1"/>
</dbReference>
<dbReference type="GO" id="GO:0008270">
    <property type="term" value="F:zinc ion binding"/>
    <property type="evidence" value="ECO:0007669"/>
    <property type="project" value="InterPro"/>
</dbReference>
<dbReference type="GO" id="GO:0006508">
    <property type="term" value="P:proteolysis"/>
    <property type="evidence" value="ECO:0000318"/>
    <property type="project" value="GO_Central"/>
</dbReference>
<comment type="similarity">
    <text evidence="3 14">Belongs to the peptidase M14 family.</text>
</comment>
<dbReference type="KEGG" id="hro:HELRODRAFT_188933"/>
<evidence type="ECO:0000256" key="6">
    <source>
        <dbReference type="ARBA" id="ARBA00022670"/>
    </source>
</evidence>
<evidence type="ECO:0000256" key="13">
    <source>
        <dbReference type="ARBA" id="ARBA00057299"/>
    </source>
</evidence>
<feature type="active site" description="Proton donor/acceptor" evidence="14">
    <location>
        <position position="376"/>
    </location>
</feature>
<keyword evidence="12" id="KW-1015">Disulfide bond</keyword>
<comment type="function">
    <text evidence="13">Involved in the digestion of the blood meal.</text>
</comment>
<dbReference type="EMBL" id="AMQM01001069">
    <property type="status" value="NOT_ANNOTATED_CDS"/>
    <property type="molecule type" value="Genomic_DNA"/>
</dbReference>
<dbReference type="eggNOG" id="KOG2650">
    <property type="taxonomic scope" value="Eukaryota"/>
</dbReference>
<evidence type="ECO:0000256" key="4">
    <source>
        <dbReference type="ARBA" id="ARBA00022525"/>
    </source>
</evidence>
<dbReference type="Pfam" id="PF00246">
    <property type="entry name" value="Peptidase_M14"/>
    <property type="match status" value="1"/>
</dbReference>
<evidence type="ECO:0000256" key="15">
    <source>
        <dbReference type="SAM" id="SignalP"/>
    </source>
</evidence>
<dbReference type="Proteomes" id="UP000015101">
    <property type="component" value="Unassembled WGS sequence"/>
</dbReference>
<dbReference type="PRINTS" id="PR00765">
    <property type="entry name" value="CRBOXYPTASEA"/>
</dbReference>
<dbReference type="GO" id="GO:0005615">
    <property type="term" value="C:extracellular space"/>
    <property type="evidence" value="ECO:0000318"/>
    <property type="project" value="GO_Central"/>
</dbReference>
<evidence type="ECO:0000256" key="7">
    <source>
        <dbReference type="ARBA" id="ARBA00022723"/>
    </source>
</evidence>
<reference evidence="19" key="1">
    <citation type="submission" date="2012-12" db="EMBL/GenBank/DDBJ databases">
        <authorList>
            <person name="Hellsten U."/>
            <person name="Grimwood J."/>
            <person name="Chapman J.A."/>
            <person name="Shapiro H."/>
            <person name="Aerts A."/>
            <person name="Otillar R.P."/>
            <person name="Terry A.Y."/>
            <person name="Boore J.L."/>
            <person name="Simakov O."/>
            <person name="Marletaz F."/>
            <person name="Cho S.-J."/>
            <person name="Edsinger-Gonzales E."/>
            <person name="Havlak P."/>
            <person name="Kuo D.-H."/>
            <person name="Larsson T."/>
            <person name="Lv J."/>
            <person name="Arendt D."/>
            <person name="Savage R."/>
            <person name="Osoegawa K."/>
            <person name="de Jong P."/>
            <person name="Lindberg D.R."/>
            <person name="Seaver E.C."/>
            <person name="Weisblat D.A."/>
            <person name="Putnam N.H."/>
            <person name="Grigoriev I.V."/>
            <person name="Rokhsar D.S."/>
        </authorList>
    </citation>
    <scope>NUCLEOTIDE SEQUENCE</scope>
</reference>
<feature type="domain" description="Peptidase M14" evidence="16">
    <location>
        <begin position="107"/>
        <end position="407"/>
    </location>
</feature>
<sequence length="416" mass="47626">MLKYFILSLLFCVALAEQSATHQLLHIYPENDVHLTFLESLRNKYDVWYAASDRYDILLPLPQVQSLQIELQDAGLTSKIFIEDINKIIDDERERLRVKAPGFDYEDFNNLTMCNQELDKIAAKCIPGFVCTIDSIGDSTEKRPIKRLKISRRDSKRKIVWLDATTHAREWLTTATLFKIVKHMQDNYNGDSLVKSLLDKYDWHFIPIVNPDGYDFTWTQNRMWRKNRRMNMKPRCPGVDLNRNADNAWGTTGSGEDECSEIYRGPKVASEPETQALKRQYNLLGQNVLEVINIHAYGQYWMTSYGHVNPVTKKCYEAPDEKETVRIANAAADAIQEVFNTTWKRGPTCTTMYIASGLLIDDAKDRSGIRYTAVPEVRGNGFVVPPSEITPSFKEIWAGVTASIKAIEDGPFFSDN</sequence>
<evidence type="ECO:0000256" key="12">
    <source>
        <dbReference type="ARBA" id="ARBA00023157"/>
    </source>
</evidence>
<organism evidence="18 19">
    <name type="scientific">Helobdella robusta</name>
    <name type="common">Californian leech</name>
    <dbReference type="NCBI Taxonomy" id="6412"/>
    <lineage>
        <taxon>Eukaryota</taxon>
        <taxon>Metazoa</taxon>
        <taxon>Spiralia</taxon>
        <taxon>Lophotrochozoa</taxon>
        <taxon>Annelida</taxon>
        <taxon>Clitellata</taxon>
        <taxon>Hirudinea</taxon>
        <taxon>Rhynchobdellida</taxon>
        <taxon>Glossiphoniidae</taxon>
        <taxon>Helobdella</taxon>
    </lineage>
</organism>
<dbReference type="RefSeq" id="XP_009022808.1">
    <property type="nucleotide sequence ID" value="XM_009024560.1"/>
</dbReference>
<evidence type="ECO:0000256" key="3">
    <source>
        <dbReference type="ARBA" id="ARBA00005988"/>
    </source>
</evidence>
<keyword evidence="11" id="KW-0482">Metalloprotease</keyword>
<comment type="cofactor">
    <cofactor evidence="1">
        <name>Zn(2+)</name>
        <dbReference type="ChEBI" id="CHEBI:29105"/>
    </cofactor>
</comment>
<keyword evidence="6" id="KW-0645">Protease</keyword>
<dbReference type="PANTHER" id="PTHR11705:SF91">
    <property type="entry name" value="FI01817P-RELATED"/>
    <property type="match status" value="1"/>
</dbReference>
<dbReference type="SUPFAM" id="SSF54897">
    <property type="entry name" value="Protease propeptides/inhibitors"/>
    <property type="match status" value="1"/>
</dbReference>
<keyword evidence="5" id="KW-0121">Carboxypeptidase</keyword>
<feature type="signal peptide" evidence="15">
    <location>
        <begin position="1"/>
        <end position="16"/>
    </location>
</feature>
<feature type="chain" id="PRO_5010980886" description="Peptidase M14 domain-containing protein" evidence="15">
    <location>
        <begin position="17"/>
        <end position="416"/>
    </location>
</feature>
<comment type="subcellular location">
    <subcellularLocation>
        <location evidence="2">Secreted</location>
    </subcellularLocation>
</comment>
<dbReference type="SUPFAM" id="SSF53187">
    <property type="entry name" value="Zn-dependent exopeptidases"/>
    <property type="match status" value="1"/>
</dbReference>
<dbReference type="GO" id="GO:0004181">
    <property type="term" value="F:metallocarboxypeptidase activity"/>
    <property type="evidence" value="ECO:0000318"/>
    <property type="project" value="GO_Central"/>
</dbReference>
<dbReference type="HOGENOM" id="CLU_019326_0_0_1"/>
<evidence type="ECO:0000256" key="8">
    <source>
        <dbReference type="ARBA" id="ARBA00022729"/>
    </source>
</evidence>
<proteinExistence type="inferred from homology"/>
<keyword evidence="8 15" id="KW-0732">Signal</keyword>
<keyword evidence="4" id="KW-0964">Secreted</keyword>
<dbReference type="PROSITE" id="PS52035">
    <property type="entry name" value="PEPTIDASE_M14"/>
    <property type="match status" value="1"/>
</dbReference>
<evidence type="ECO:0000256" key="2">
    <source>
        <dbReference type="ARBA" id="ARBA00004613"/>
    </source>
</evidence>
<evidence type="ECO:0000313" key="17">
    <source>
        <dbReference type="EMBL" id="ESN98860.1"/>
    </source>
</evidence>
<evidence type="ECO:0000313" key="19">
    <source>
        <dbReference type="Proteomes" id="UP000015101"/>
    </source>
</evidence>
<evidence type="ECO:0000256" key="9">
    <source>
        <dbReference type="ARBA" id="ARBA00022801"/>
    </source>
</evidence>
<dbReference type="FunCoup" id="T1FQH9">
    <property type="interactions" value="43"/>
</dbReference>
<dbReference type="EMBL" id="KB097143">
    <property type="protein sequence ID" value="ESN98860.1"/>
    <property type="molecule type" value="Genomic_DNA"/>
</dbReference>
<dbReference type="PROSITE" id="PS00132">
    <property type="entry name" value="CARBOXYPEPT_ZN_1"/>
    <property type="match status" value="1"/>
</dbReference>
<reference evidence="18" key="3">
    <citation type="submission" date="2015-06" db="UniProtKB">
        <authorList>
            <consortium name="EnsemblMetazoa"/>
        </authorList>
    </citation>
    <scope>IDENTIFICATION</scope>
</reference>
<dbReference type="Gene3D" id="3.30.70.340">
    <property type="entry name" value="Metallocarboxypeptidase-like"/>
    <property type="match status" value="1"/>
</dbReference>
<keyword evidence="19" id="KW-1185">Reference proteome</keyword>
<dbReference type="EnsemblMetazoa" id="HelroT188933">
    <property type="protein sequence ID" value="HelroP188933"/>
    <property type="gene ID" value="HelroG188933"/>
</dbReference>
<dbReference type="SMART" id="SM00631">
    <property type="entry name" value="Zn_pept"/>
    <property type="match status" value="1"/>
</dbReference>
<gene>
    <name evidence="18" type="primary">20211076</name>
    <name evidence="17" type="ORF">HELRODRAFT_188933</name>
</gene>
<keyword evidence="9" id="KW-0378">Hydrolase</keyword>
<evidence type="ECO:0000259" key="16">
    <source>
        <dbReference type="PROSITE" id="PS52035"/>
    </source>
</evidence>